<comment type="caution">
    <text evidence="7">The sequence shown here is derived from an EMBL/GenBank/DDBJ whole genome shotgun (WGS) entry which is preliminary data.</text>
</comment>
<dbReference type="CDD" id="cd17324">
    <property type="entry name" value="MFS_NepI_like"/>
    <property type="match status" value="1"/>
</dbReference>
<comment type="subcellular location">
    <subcellularLocation>
        <location evidence="1">Cell membrane</location>
        <topology evidence="1">Multi-pass membrane protein</topology>
    </subcellularLocation>
</comment>
<evidence type="ECO:0000256" key="1">
    <source>
        <dbReference type="ARBA" id="ARBA00004651"/>
    </source>
</evidence>
<feature type="transmembrane region" description="Helical" evidence="5">
    <location>
        <begin position="228"/>
        <end position="249"/>
    </location>
</feature>
<feature type="transmembrane region" description="Helical" evidence="5">
    <location>
        <begin position="88"/>
        <end position="105"/>
    </location>
</feature>
<feature type="domain" description="Major facilitator superfamily (MFS) profile" evidence="6">
    <location>
        <begin position="1"/>
        <end position="404"/>
    </location>
</feature>
<dbReference type="PANTHER" id="PTHR42910">
    <property type="entry name" value="TRANSPORTER SCO4007-RELATED"/>
    <property type="match status" value="1"/>
</dbReference>
<feature type="transmembrane region" description="Helical" evidence="5">
    <location>
        <begin position="111"/>
        <end position="132"/>
    </location>
</feature>
<gene>
    <name evidence="7" type="ORF">ACFYXQ_14985</name>
</gene>
<evidence type="ECO:0000313" key="7">
    <source>
        <dbReference type="EMBL" id="MFF3569075.1"/>
    </source>
</evidence>
<feature type="transmembrane region" description="Helical" evidence="5">
    <location>
        <begin position="378"/>
        <end position="399"/>
    </location>
</feature>
<dbReference type="EMBL" id="JBIAQY010000004">
    <property type="protein sequence ID" value="MFF3569075.1"/>
    <property type="molecule type" value="Genomic_DNA"/>
</dbReference>
<feature type="transmembrane region" description="Helical" evidence="5">
    <location>
        <begin position="20"/>
        <end position="40"/>
    </location>
</feature>
<evidence type="ECO:0000256" key="5">
    <source>
        <dbReference type="SAM" id="Phobius"/>
    </source>
</evidence>
<dbReference type="Proteomes" id="UP001601992">
    <property type="component" value="Unassembled WGS sequence"/>
</dbReference>
<feature type="transmembrane region" description="Helical" evidence="5">
    <location>
        <begin position="174"/>
        <end position="193"/>
    </location>
</feature>
<dbReference type="Gene3D" id="1.20.1250.20">
    <property type="entry name" value="MFS general substrate transporter like domains"/>
    <property type="match status" value="1"/>
</dbReference>
<evidence type="ECO:0000256" key="4">
    <source>
        <dbReference type="ARBA" id="ARBA00023136"/>
    </source>
</evidence>
<dbReference type="InterPro" id="IPR036259">
    <property type="entry name" value="MFS_trans_sf"/>
</dbReference>
<feature type="transmembrane region" description="Helical" evidence="5">
    <location>
        <begin position="353"/>
        <end position="372"/>
    </location>
</feature>
<reference evidence="7 8" key="1">
    <citation type="submission" date="2024-10" db="EMBL/GenBank/DDBJ databases">
        <title>The Natural Products Discovery Center: Release of the First 8490 Sequenced Strains for Exploring Actinobacteria Biosynthetic Diversity.</title>
        <authorList>
            <person name="Kalkreuter E."/>
            <person name="Kautsar S.A."/>
            <person name="Yang D."/>
            <person name="Bader C.D."/>
            <person name="Teijaro C.N."/>
            <person name="Fluegel L."/>
            <person name="Davis C.M."/>
            <person name="Simpson J.R."/>
            <person name="Lauterbach L."/>
            <person name="Steele A.D."/>
            <person name="Gui C."/>
            <person name="Meng S."/>
            <person name="Li G."/>
            <person name="Viehrig K."/>
            <person name="Ye F."/>
            <person name="Su P."/>
            <person name="Kiefer A.F."/>
            <person name="Nichols A."/>
            <person name="Cepeda A.J."/>
            <person name="Yan W."/>
            <person name="Fan B."/>
            <person name="Jiang Y."/>
            <person name="Adhikari A."/>
            <person name="Zheng C.-J."/>
            <person name="Schuster L."/>
            <person name="Cowan T.M."/>
            <person name="Smanski M.J."/>
            <person name="Chevrette M.G."/>
            <person name="De Carvalho L.P.S."/>
            <person name="Shen B."/>
        </authorList>
    </citation>
    <scope>NUCLEOTIDE SEQUENCE [LARGE SCALE GENOMIC DNA]</scope>
    <source>
        <strain evidence="7 8">NPDC002593</strain>
    </source>
</reference>
<dbReference type="Pfam" id="PF07690">
    <property type="entry name" value="MFS_1"/>
    <property type="match status" value="1"/>
</dbReference>
<keyword evidence="8" id="KW-1185">Reference proteome</keyword>
<organism evidence="7 8">
    <name type="scientific">Nocardia jiangxiensis</name>
    <dbReference type="NCBI Taxonomy" id="282685"/>
    <lineage>
        <taxon>Bacteria</taxon>
        <taxon>Bacillati</taxon>
        <taxon>Actinomycetota</taxon>
        <taxon>Actinomycetes</taxon>
        <taxon>Mycobacteriales</taxon>
        <taxon>Nocardiaceae</taxon>
        <taxon>Nocardia</taxon>
    </lineage>
</organism>
<protein>
    <submittedName>
        <fullName evidence="7">MFS transporter</fullName>
    </submittedName>
</protein>
<dbReference type="PANTHER" id="PTHR42910:SF1">
    <property type="entry name" value="MAJOR FACILITATOR SUPERFAMILY (MFS) PROFILE DOMAIN-CONTAINING PROTEIN"/>
    <property type="match status" value="1"/>
</dbReference>
<dbReference type="PROSITE" id="PS50850">
    <property type="entry name" value="MFS"/>
    <property type="match status" value="1"/>
</dbReference>
<evidence type="ECO:0000256" key="2">
    <source>
        <dbReference type="ARBA" id="ARBA00022692"/>
    </source>
</evidence>
<feature type="transmembrane region" description="Helical" evidence="5">
    <location>
        <begin position="292"/>
        <end position="309"/>
    </location>
</feature>
<proteinExistence type="predicted"/>
<dbReference type="InterPro" id="IPR011701">
    <property type="entry name" value="MFS"/>
</dbReference>
<feature type="transmembrane region" description="Helical" evidence="5">
    <location>
        <begin position="261"/>
        <end position="280"/>
    </location>
</feature>
<evidence type="ECO:0000259" key="6">
    <source>
        <dbReference type="PROSITE" id="PS50850"/>
    </source>
</evidence>
<dbReference type="InterPro" id="IPR020846">
    <property type="entry name" value="MFS_dom"/>
</dbReference>
<sequence>MDGVSVSTVAAPQQARLTRLLVLVFAVTAGSSAGCLYYLQPLLQQVASDLRISTATAALLVSGAQVGYLCGLALLVPLGDFLERRRMVPGLLAASVVALVVSAVAPNFPTLLVAVFVTGITASAAQVVVPWSSSLAEPGRRGQVVGTVMSGLLLGILSSRVLSGAVAQLGGWRTVLVVAGAIQLVMSVSVYLLTPATGRAASGERYREVLVSILSLIRLHPMLRHRMLLGFVAMACFSGVWTALAFLLAGGHGSHYHYSEVVIGLFGIAGVAGALGAPVVGRLSDRGHLRPVTTLVWVVLLASWALLAWGGHSIIALIVALLVFDFGIQGIQLSNQSAIYALDPAARSRLTTAYMVMYFLGGVAGSVTAGAAYQSGGWSRVCEIGAGATVVGIALWAVFARHIPAHATTADTPD</sequence>
<keyword evidence="3 5" id="KW-1133">Transmembrane helix</keyword>
<dbReference type="SUPFAM" id="SSF103473">
    <property type="entry name" value="MFS general substrate transporter"/>
    <property type="match status" value="1"/>
</dbReference>
<accession>A0ABW6S0W2</accession>
<evidence type="ECO:0000256" key="3">
    <source>
        <dbReference type="ARBA" id="ARBA00022989"/>
    </source>
</evidence>
<dbReference type="RefSeq" id="WP_051193180.1">
    <property type="nucleotide sequence ID" value="NZ_JBIAQY010000004.1"/>
</dbReference>
<name>A0ABW6S0W2_9NOCA</name>
<keyword evidence="4 5" id="KW-0472">Membrane</keyword>
<evidence type="ECO:0000313" key="8">
    <source>
        <dbReference type="Proteomes" id="UP001601992"/>
    </source>
</evidence>
<feature type="transmembrane region" description="Helical" evidence="5">
    <location>
        <begin position="52"/>
        <end position="76"/>
    </location>
</feature>
<keyword evidence="2 5" id="KW-0812">Transmembrane</keyword>
<feature type="transmembrane region" description="Helical" evidence="5">
    <location>
        <begin position="144"/>
        <end position="162"/>
    </location>
</feature>